<name>A0A5P1EPX6_ASPOF</name>
<gene>
    <name evidence="1" type="ORF">A4U43_C05F7120</name>
</gene>
<accession>A0A5P1EPX6</accession>
<evidence type="ECO:0000313" key="1">
    <source>
        <dbReference type="EMBL" id="ONK68072.1"/>
    </source>
</evidence>
<dbReference type="AlphaFoldDB" id="A0A5P1EPX6"/>
<protein>
    <submittedName>
        <fullName evidence="1">Uncharacterized protein</fullName>
    </submittedName>
</protein>
<reference evidence="2" key="1">
    <citation type="journal article" date="2017" name="Nat. Commun.">
        <title>The asparagus genome sheds light on the origin and evolution of a young Y chromosome.</title>
        <authorList>
            <person name="Harkess A."/>
            <person name="Zhou J."/>
            <person name="Xu C."/>
            <person name="Bowers J.E."/>
            <person name="Van der Hulst R."/>
            <person name="Ayyampalayam S."/>
            <person name="Mercati F."/>
            <person name="Riccardi P."/>
            <person name="McKain M.R."/>
            <person name="Kakrana A."/>
            <person name="Tang H."/>
            <person name="Ray J."/>
            <person name="Groenendijk J."/>
            <person name="Arikit S."/>
            <person name="Mathioni S.M."/>
            <person name="Nakano M."/>
            <person name="Shan H."/>
            <person name="Telgmann-Rauber A."/>
            <person name="Kanno A."/>
            <person name="Yue Z."/>
            <person name="Chen H."/>
            <person name="Li W."/>
            <person name="Chen Y."/>
            <person name="Xu X."/>
            <person name="Zhang Y."/>
            <person name="Luo S."/>
            <person name="Chen H."/>
            <person name="Gao J."/>
            <person name="Mao Z."/>
            <person name="Pires J.C."/>
            <person name="Luo M."/>
            <person name="Kudrna D."/>
            <person name="Wing R.A."/>
            <person name="Meyers B.C."/>
            <person name="Yi K."/>
            <person name="Kong H."/>
            <person name="Lavrijsen P."/>
            <person name="Sunseri F."/>
            <person name="Falavigna A."/>
            <person name="Ye Y."/>
            <person name="Leebens-Mack J.H."/>
            <person name="Chen G."/>
        </authorList>
    </citation>
    <scope>NUCLEOTIDE SEQUENCE [LARGE SCALE GENOMIC DNA]</scope>
    <source>
        <strain evidence="2">cv. DH0086</strain>
    </source>
</reference>
<organism evidence="1 2">
    <name type="scientific">Asparagus officinalis</name>
    <name type="common">Garden asparagus</name>
    <dbReference type="NCBI Taxonomy" id="4686"/>
    <lineage>
        <taxon>Eukaryota</taxon>
        <taxon>Viridiplantae</taxon>
        <taxon>Streptophyta</taxon>
        <taxon>Embryophyta</taxon>
        <taxon>Tracheophyta</taxon>
        <taxon>Spermatophyta</taxon>
        <taxon>Magnoliopsida</taxon>
        <taxon>Liliopsida</taxon>
        <taxon>Asparagales</taxon>
        <taxon>Asparagaceae</taxon>
        <taxon>Asparagoideae</taxon>
        <taxon>Asparagus</taxon>
    </lineage>
</organism>
<dbReference type="Proteomes" id="UP000243459">
    <property type="component" value="Chromosome 5"/>
</dbReference>
<keyword evidence="2" id="KW-1185">Reference proteome</keyword>
<sequence>MWLADGGYGRSTGPDHGRCLHALVKVEASAGRILASQAGLREMAKGEGRNPSSFRRVNSGTSLCQNRALFVKRFLWDEPDALWNIPPWRVVTRRHAHQHGLSLLPNLRVKLRDPMEEGTIGATLSRLTSIAR</sequence>
<proteinExistence type="predicted"/>
<dbReference type="Gramene" id="ONK68072">
    <property type="protein sequence ID" value="ONK68072"/>
    <property type="gene ID" value="A4U43_C05F7120"/>
</dbReference>
<evidence type="ECO:0000313" key="2">
    <source>
        <dbReference type="Proteomes" id="UP000243459"/>
    </source>
</evidence>
<dbReference type="EMBL" id="CM007385">
    <property type="protein sequence ID" value="ONK68072.1"/>
    <property type="molecule type" value="Genomic_DNA"/>
</dbReference>